<dbReference type="EMBL" id="CM026423">
    <property type="protein sequence ID" value="KAG0584642.1"/>
    <property type="molecule type" value="Genomic_DNA"/>
</dbReference>
<dbReference type="GO" id="GO:0071949">
    <property type="term" value="F:FAD binding"/>
    <property type="evidence" value="ECO:0007669"/>
    <property type="project" value="InterPro"/>
</dbReference>
<gene>
    <name evidence="5" type="ORF">KC19_3G225200</name>
</gene>
<evidence type="ECO:0000256" key="2">
    <source>
        <dbReference type="ARBA" id="ARBA00023033"/>
    </source>
</evidence>
<evidence type="ECO:0000259" key="4">
    <source>
        <dbReference type="Pfam" id="PF01494"/>
    </source>
</evidence>
<organism evidence="5 6">
    <name type="scientific">Ceratodon purpureus</name>
    <name type="common">Fire moss</name>
    <name type="synonym">Dicranum purpureum</name>
    <dbReference type="NCBI Taxonomy" id="3225"/>
    <lineage>
        <taxon>Eukaryota</taxon>
        <taxon>Viridiplantae</taxon>
        <taxon>Streptophyta</taxon>
        <taxon>Embryophyta</taxon>
        <taxon>Bryophyta</taxon>
        <taxon>Bryophytina</taxon>
        <taxon>Bryopsida</taxon>
        <taxon>Dicranidae</taxon>
        <taxon>Pseudoditrichales</taxon>
        <taxon>Ditrichaceae</taxon>
        <taxon>Ceratodon</taxon>
    </lineage>
</organism>
<evidence type="ECO:0000256" key="1">
    <source>
        <dbReference type="ARBA" id="ARBA00023002"/>
    </source>
</evidence>
<dbReference type="Pfam" id="PF01494">
    <property type="entry name" value="FAD_binding_3"/>
    <property type="match status" value="1"/>
</dbReference>
<dbReference type="SUPFAM" id="SSF51905">
    <property type="entry name" value="FAD/NAD(P)-binding domain"/>
    <property type="match status" value="1"/>
</dbReference>
<dbReference type="Gene3D" id="3.50.50.60">
    <property type="entry name" value="FAD/NAD(P)-binding domain"/>
    <property type="match status" value="1"/>
</dbReference>
<protein>
    <recommendedName>
        <fullName evidence="4">FAD-binding domain-containing protein</fullName>
    </recommendedName>
</protein>
<evidence type="ECO:0000256" key="3">
    <source>
        <dbReference type="ARBA" id="ARBA00024018"/>
    </source>
</evidence>
<name>A0A8T0IN52_CERPU</name>
<dbReference type="AlphaFoldDB" id="A0A8T0IN52"/>
<dbReference type="InterPro" id="IPR036188">
    <property type="entry name" value="FAD/NAD-bd_sf"/>
</dbReference>
<proteinExistence type="inferred from homology"/>
<dbReference type="PANTHER" id="PTHR45934">
    <property type="entry name" value="FAD/NAD(P)-BINDING OXIDOREDUCTASE FAMILY PROTEIN"/>
    <property type="match status" value="1"/>
</dbReference>
<evidence type="ECO:0000313" key="5">
    <source>
        <dbReference type="EMBL" id="KAG0584642.1"/>
    </source>
</evidence>
<reference evidence="5" key="1">
    <citation type="submission" date="2020-06" db="EMBL/GenBank/DDBJ databases">
        <title>WGS assembly of Ceratodon purpureus strain R40.</title>
        <authorList>
            <person name="Carey S.B."/>
            <person name="Jenkins J."/>
            <person name="Shu S."/>
            <person name="Lovell J.T."/>
            <person name="Sreedasyam A."/>
            <person name="Maumus F."/>
            <person name="Tiley G.P."/>
            <person name="Fernandez-Pozo N."/>
            <person name="Barry K."/>
            <person name="Chen C."/>
            <person name="Wang M."/>
            <person name="Lipzen A."/>
            <person name="Daum C."/>
            <person name="Saski C.A."/>
            <person name="Payton A.C."/>
            <person name="Mcbreen J.C."/>
            <person name="Conrad R.E."/>
            <person name="Kollar L.M."/>
            <person name="Olsson S."/>
            <person name="Huttunen S."/>
            <person name="Landis J.B."/>
            <person name="Wickett N.J."/>
            <person name="Johnson M.G."/>
            <person name="Rensing S.A."/>
            <person name="Grimwood J."/>
            <person name="Schmutz J."/>
            <person name="Mcdaniel S.F."/>
        </authorList>
    </citation>
    <scope>NUCLEOTIDE SEQUENCE</scope>
    <source>
        <strain evidence="5">R40</strain>
    </source>
</reference>
<keyword evidence="2" id="KW-0503">Monooxygenase</keyword>
<evidence type="ECO:0000313" key="6">
    <source>
        <dbReference type="Proteomes" id="UP000822688"/>
    </source>
</evidence>
<sequence>MTINGSGALGDGNGLHDEGDIVIVGGGIGGLSCALALHRAGIKAVVLEQSDTLRAWGAGITLWNNAFSVLDVLGLGDRFRSMYINLLAWETLNSRGEVLAKVEFADCEGGPHDLRAVDRKVILEVLAGELPEGTIRFSSGVIGIKKSESRTGITELELQDGSTYSAKVVLGFDGINSYVASWLGLPKPQPVGHIGIRGMAIFPEGHKLDYTVRLFVGKGCRAAYIPASPTNVSWFFVWNDSPEGTNGQQMSKAEAMQHASTSFPPTLLSSIIDNTPQEKFFKYAIRHRLNTNGPEPLVNGTVTVAGDAAHPCTPNMGQGGCMALEDGLILARKLHDALRPPPNTDQDMLKLPEHERIHRALVEFQYERHDRTNFISTRSYRIGRMIHTGWTVLDYFRDRFMIPLIVNKNKLLAHTLFDVGKLPGQSS</sequence>
<dbReference type="InterPro" id="IPR044560">
    <property type="entry name" value="MOase"/>
</dbReference>
<dbReference type="GO" id="GO:0004497">
    <property type="term" value="F:monooxygenase activity"/>
    <property type="evidence" value="ECO:0007669"/>
    <property type="project" value="UniProtKB-KW"/>
</dbReference>
<accession>A0A8T0IN52</accession>
<keyword evidence="6" id="KW-1185">Reference proteome</keyword>
<feature type="domain" description="FAD-binding" evidence="4">
    <location>
        <begin position="20"/>
        <end position="339"/>
    </location>
</feature>
<comment type="similarity">
    <text evidence="3">Belongs to the 3-hydroxybenzoate 6-hydroxylase family.</text>
</comment>
<dbReference type="Proteomes" id="UP000822688">
    <property type="component" value="Chromosome 3"/>
</dbReference>
<dbReference type="PANTHER" id="PTHR45934:SF9">
    <property type="entry name" value="FAD_NAD(P)-BINDING OXIDOREDUCTASE FAMILY PROTEIN"/>
    <property type="match status" value="1"/>
</dbReference>
<dbReference type="PRINTS" id="PR00420">
    <property type="entry name" value="RNGMNOXGNASE"/>
</dbReference>
<dbReference type="InterPro" id="IPR002938">
    <property type="entry name" value="FAD-bd"/>
</dbReference>
<keyword evidence="1" id="KW-0560">Oxidoreductase</keyword>
<comment type="caution">
    <text evidence="5">The sequence shown here is derived from an EMBL/GenBank/DDBJ whole genome shotgun (WGS) entry which is preliminary data.</text>
</comment>